<dbReference type="EMBL" id="JAAAJA010001393">
    <property type="protein sequence ID" value="KAG0247440.1"/>
    <property type="molecule type" value="Genomic_DNA"/>
</dbReference>
<evidence type="ECO:0000313" key="2">
    <source>
        <dbReference type="Proteomes" id="UP000726737"/>
    </source>
</evidence>
<dbReference type="Proteomes" id="UP000726737">
    <property type="component" value="Unassembled WGS sequence"/>
</dbReference>
<dbReference type="AlphaFoldDB" id="A0A9P6PIU4"/>
<gene>
    <name evidence="1" type="ORF">BG011_001473</name>
</gene>
<accession>A0A9P6PIU4</accession>
<feature type="non-terminal residue" evidence="1">
    <location>
        <position position="98"/>
    </location>
</feature>
<name>A0A9P6PIU4_9FUNG</name>
<evidence type="ECO:0000313" key="1">
    <source>
        <dbReference type="EMBL" id="KAG0247440.1"/>
    </source>
</evidence>
<keyword evidence="2" id="KW-1185">Reference proteome</keyword>
<dbReference type="OrthoDB" id="2397870at2759"/>
<reference evidence="1" key="1">
    <citation type="journal article" date="2020" name="Fungal Divers.">
        <title>Resolving the Mortierellaceae phylogeny through synthesis of multi-gene phylogenetics and phylogenomics.</title>
        <authorList>
            <person name="Vandepol N."/>
            <person name="Liber J."/>
            <person name="Desiro A."/>
            <person name="Na H."/>
            <person name="Kennedy M."/>
            <person name="Barry K."/>
            <person name="Grigoriev I.V."/>
            <person name="Miller A.N."/>
            <person name="O'Donnell K."/>
            <person name="Stajich J.E."/>
            <person name="Bonito G."/>
        </authorList>
    </citation>
    <scope>NUCLEOTIDE SEQUENCE</scope>
    <source>
        <strain evidence="1">KOD948</strain>
    </source>
</reference>
<sequence>MQQKSTVTKERIKAMHLQGMSASAIIHQLTMEHAAFTRSMENDGIQQIPRDQSIAYDDVHNTLCALTAKQMRKNDNPIKSAKLWMEDLKRQNYLTYYD</sequence>
<protein>
    <submittedName>
        <fullName evidence="1">Uncharacterized protein</fullName>
    </submittedName>
</protein>
<comment type="caution">
    <text evidence="1">The sequence shown here is derived from an EMBL/GenBank/DDBJ whole genome shotgun (WGS) entry which is preliminary data.</text>
</comment>
<proteinExistence type="predicted"/>
<organism evidence="1 2">
    <name type="scientific">Mortierella polycephala</name>
    <dbReference type="NCBI Taxonomy" id="41804"/>
    <lineage>
        <taxon>Eukaryota</taxon>
        <taxon>Fungi</taxon>
        <taxon>Fungi incertae sedis</taxon>
        <taxon>Mucoromycota</taxon>
        <taxon>Mortierellomycotina</taxon>
        <taxon>Mortierellomycetes</taxon>
        <taxon>Mortierellales</taxon>
        <taxon>Mortierellaceae</taxon>
        <taxon>Mortierella</taxon>
    </lineage>
</organism>